<dbReference type="InterPro" id="IPR027304">
    <property type="entry name" value="Trigger_fact/SurA_dom_sf"/>
</dbReference>
<keyword evidence="4 7" id="KW-0697">Rotamase</keyword>
<dbReference type="InterPro" id="IPR015391">
    <property type="entry name" value="SurA_N"/>
</dbReference>
<dbReference type="Gene3D" id="3.10.50.40">
    <property type="match status" value="2"/>
</dbReference>
<dbReference type="PROSITE" id="PS50198">
    <property type="entry name" value="PPIC_PPIASE_2"/>
    <property type="match status" value="2"/>
</dbReference>
<dbReference type="EC" id="5.2.1.8" evidence="7"/>
<dbReference type="Pfam" id="PF00639">
    <property type="entry name" value="Rotamase"/>
    <property type="match status" value="1"/>
</dbReference>
<dbReference type="SUPFAM" id="SSF109998">
    <property type="entry name" value="Triger factor/SurA peptide-binding domain-like"/>
    <property type="match status" value="1"/>
</dbReference>
<keyword evidence="3 7" id="KW-0574">Periplasm</keyword>
<evidence type="ECO:0000256" key="4">
    <source>
        <dbReference type="ARBA" id="ARBA00023110"/>
    </source>
</evidence>
<dbReference type="Pfam" id="PF13616">
    <property type="entry name" value="Rotamase_3"/>
    <property type="match status" value="1"/>
</dbReference>
<comment type="function">
    <text evidence="7">Chaperone involved in the correct folding and assembly of outer membrane proteins. Recognizes specific patterns of aromatic residues and the orientation of their side chains, which are found more frequently in integral outer membrane proteins. May act in both early periplasmic and late outer membrane-associated steps of protein maturation.</text>
</comment>
<accession>A0ABV2CRC3</accession>
<keyword evidence="6 7" id="KW-0413">Isomerase</keyword>
<reference evidence="9 10" key="1">
    <citation type="submission" date="2024-07" db="EMBL/GenBank/DDBJ databases">
        <title>Uliginosibacterium paludis KCTC:42655.</title>
        <authorList>
            <person name="Kim M.K."/>
        </authorList>
    </citation>
    <scope>NUCLEOTIDE SEQUENCE [LARGE SCALE GENOMIC DNA]</scope>
    <source>
        <strain evidence="9 10">KCTC 42655</strain>
    </source>
</reference>
<name>A0ABV2CRC3_9RHOO</name>
<comment type="domain">
    <text evidence="7">The PPIase activity resides only in the second parvulin domain. The N-terminal region and the C-terminal tail are necessary and sufficient for the chaperone activity of SurA. The PPIase activity is dispensable for SurA to function as a chaperone. The N-terminal region and the C-terminal tail are also required for porin recognition.</text>
</comment>
<feature type="signal peptide" evidence="7">
    <location>
        <begin position="1"/>
        <end position="23"/>
    </location>
</feature>
<evidence type="ECO:0000259" key="8">
    <source>
        <dbReference type="PROSITE" id="PS50198"/>
    </source>
</evidence>
<keyword evidence="10" id="KW-1185">Reference proteome</keyword>
<evidence type="ECO:0000313" key="10">
    <source>
        <dbReference type="Proteomes" id="UP001548590"/>
    </source>
</evidence>
<sequence precursor="true">MMKSLFRGLMTALVLPACFQLHAAELDRVAAVVNDDVITASELRSRLAQVEHQLAGQGTPLPPASQLRQQVLERMVLERIQLERARQMNVTVDDASLDRAIQRIAEQNRVTLAEMPKLVEKEGMSWAQFRDSIRNEIIMVRLREREIEPRLSVSDAEIEAAMTAGNESPAGREYLISHIFLAARDGATPEQWMALGARADALMKQINAGEDFGKLAASYSSSQDAMQGGSLDWRPIERIPSVFADQLAGMKKGQVSRVLRTTSGLHVFKLVDQRDQAPKKVEIEQTHARHILIRTADVSNEAQARRRLEDLLGRIRNGADFQELARSNSSDITSTKGGDLGWVSPGDTVPEFEGAMNALKPGEVSGVVQTPFGWHLIQVVERRKLDVTADQSKMAARQAVRERKADEAYEDWLRQLRDTAYVEIKPE</sequence>
<organism evidence="9 10">
    <name type="scientific">Uliginosibacterium paludis</name>
    <dbReference type="NCBI Taxonomy" id="1615952"/>
    <lineage>
        <taxon>Bacteria</taxon>
        <taxon>Pseudomonadati</taxon>
        <taxon>Pseudomonadota</taxon>
        <taxon>Betaproteobacteria</taxon>
        <taxon>Rhodocyclales</taxon>
        <taxon>Zoogloeaceae</taxon>
        <taxon>Uliginosibacterium</taxon>
    </lineage>
</organism>
<proteinExistence type="inferred from homology"/>
<keyword evidence="2 7" id="KW-0677">Repeat</keyword>
<evidence type="ECO:0000256" key="1">
    <source>
        <dbReference type="ARBA" id="ARBA00022729"/>
    </source>
</evidence>
<feature type="chain" id="PRO_5044925042" description="Chaperone SurA" evidence="7">
    <location>
        <begin position="24"/>
        <end position="427"/>
    </location>
</feature>
<evidence type="ECO:0000256" key="6">
    <source>
        <dbReference type="ARBA" id="ARBA00023235"/>
    </source>
</evidence>
<dbReference type="Gene3D" id="1.10.4030.10">
    <property type="entry name" value="Porin chaperone SurA, peptide-binding domain"/>
    <property type="match status" value="1"/>
</dbReference>
<evidence type="ECO:0000256" key="7">
    <source>
        <dbReference type="HAMAP-Rule" id="MF_01183"/>
    </source>
</evidence>
<feature type="domain" description="PpiC" evidence="8">
    <location>
        <begin position="171"/>
        <end position="272"/>
    </location>
</feature>
<comment type="subcellular location">
    <subcellularLocation>
        <location evidence="7">Periplasm</location>
    </subcellularLocation>
    <text evidence="7">Is capable of associating with the outer membrane.</text>
</comment>
<dbReference type="InterPro" id="IPR023034">
    <property type="entry name" value="PPIase_SurA"/>
</dbReference>
<evidence type="ECO:0000256" key="5">
    <source>
        <dbReference type="ARBA" id="ARBA00023186"/>
    </source>
</evidence>
<gene>
    <name evidence="7" type="primary">surA</name>
    <name evidence="9" type="ORF">ABVT11_11600</name>
</gene>
<dbReference type="SUPFAM" id="SSF54534">
    <property type="entry name" value="FKBP-like"/>
    <property type="match status" value="2"/>
</dbReference>
<protein>
    <recommendedName>
        <fullName evidence="7">Chaperone SurA</fullName>
    </recommendedName>
    <alternativeName>
        <fullName evidence="7">Peptidyl-prolyl cis-trans isomerase SurA</fullName>
        <shortName evidence="7">PPIase SurA</shortName>
        <ecNumber evidence="7">5.2.1.8</ecNumber>
    </alternativeName>
    <alternativeName>
        <fullName evidence="7">Rotamase SurA</fullName>
    </alternativeName>
</protein>
<dbReference type="RefSeq" id="WP_345928941.1">
    <property type="nucleotide sequence ID" value="NZ_JBDIVF010000008.1"/>
</dbReference>
<dbReference type="HAMAP" id="MF_01183">
    <property type="entry name" value="Chaperone_SurA"/>
    <property type="match status" value="1"/>
</dbReference>
<keyword evidence="5 7" id="KW-0143">Chaperone</keyword>
<evidence type="ECO:0000256" key="2">
    <source>
        <dbReference type="ARBA" id="ARBA00022737"/>
    </source>
</evidence>
<dbReference type="Pfam" id="PF09312">
    <property type="entry name" value="SurA_N"/>
    <property type="match status" value="1"/>
</dbReference>
<comment type="caution">
    <text evidence="9">The sequence shown here is derived from an EMBL/GenBank/DDBJ whole genome shotgun (WGS) entry which is preliminary data.</text>
</comment>
<evidence type="ECO:0000256" key="3">
    <source>
        <dbReference type="ARBA" id="ARBA00022764"/>
    </source>
</evidence>
<dbReference type="Proteomes" id="UP001548590">
    <property type="component" value="Unassembled WGS sequence"/>
</dbReference>
<dbReference type="InterPro" id="IPR000297">
    <property type="entry name" value="PPIase_PpiC"/>
</dbReference>
<dbReference type="EMBL" id="JBEWLZ010000005">
    <property type="protein sequence ID" value="MET1490470.1"/>
    <property type="molecule type" value="Genomic_DNA"/>
</dbReference>
<dbReference type="GO" id="GO:0003755">
    <property type="term" value="F:peptidyl-prolyl cis-trans isomerase activity"/>
    <property type="evidence" value="ECO:0007669"/>
    <property type="project" value="UniProtKB-EC"/>
</dbReference>
<dbReference type="PANTHER" id="PTHR47637">
    <property type="entry name" value="CHAPERONE SURA"/>
    <property type="match status" value="1"/>
</dbReference>
<evidence type="ECO:0000313" key="9">
    <source>
        <dbReference type="EMBL" id="MET1490470.1"/>
    </source>
</evidence>
<feature type="domain" description="PpiC" evidence="8">
    <location>
        <begin position="283"/>
        <end position="381"/>
    </location>
</feature>
<dbReference type="PANTHER" id="PTHR47637:SF1">
    <property type="entry name" value="CHAPERONE SURA"/>
    <property type="match status" value="1"/>
</dbReference>
<dbReference type="InterPro" id="IPR050280">
    <property type="entry name" value="OMP_Chaperone_SurA"/>
</dbReference>
<comment type="catalytic activity">
    <reaction evidence="7">
        <text>[protein]-peptidylproline (omega=180) = [protein]-peptidylproline (omega=0)</text>
        <dbReference type="Rhea" id="RHEA:16237"/>
        <dbReference type="Rhea" id="RHEA-COMP:10747"/>
        <dbReference type="Rhea" id="RHEA-COMP:10748"/>
        <dbReference type="ChEBI" id="CHEBI:83833"/>
        <dbReference type="ChEBI" id="CHEBI:83834"/>
        <dbReference type="EC" id="5.2.1.8"/>
    </reaction>
</comment>
<dbReference type="InterPro" id="IPR046357">
    <property type="entry name" value="PPIase_dom_sf"/>
</dbReference>
<keyword evidence="1 7" id="KW-0732">Signal</keyword>